<dbReference type="InterPro" id="IPR014729">
    <property type="entry name" value="Rossmann-like_a/b/a_fold"/>
</dbReference>
<comment type="similarity">
    <text evidence="1">Belongs to the class-I aminoacyl-tRNA synthetase family. Glutamate--tRNA ligase type 1 subfamily.</text>
</comment>
<dbReference type="GO" id="GO:0004818">
    <property type="term" value="F:glutamate-tRNA ligase activity"/>
    <property type="evidence" value="ECO:0007669"/>
    <property type="project" value="UniProtKB-EC"/>
</dbReference>
<dbReference type="Pfam" id="PF00749">
    <property type="entry name" value="tRNA-synt_1c"/>
    <property type="match status" value="1"/>
</dbReference>
<dbReference type="CDD" id="cd00808">
    <property type="entry name" value="GluRS_core"/>
    <property type="match status" value="1"/>
</dbReference>
<feature type="domain" description="Aminoacyl-tRNA synthetase class I anticodon-binding" evidence="12">
    <location>
        <begin position="478"/>
        <end position="601"/>
    </location>
</feature>
<dbReference type="PANTHER" id="PTHR43311">
    <property type="entry name" value="GLUTAMATE--TRNA LIGASE"/>
    <property type="match status" value="1"/>
</dbReference>
<evidence type="ECO:0000256" key="2">
    <source>
        <dbReference type="ARBA" id="ARBA00012835"/>
    </source>
</evidence>
<keyword evidence="6 9" id="KW-0648">Protein biosynthesis</keyword>
<dbReference type="InterPro" id="IPR008925">
    <property type="entry name" value="aa_tRNA-synth_I_cd-bd_sf"/>
</dbReference>
<evidence type="ECO:0000256" key="10">
    <source>
        <dbReference type="SAM" id="MobiDB-lite"/>
    </source>
</evidence>
<dbReference type="InterPro" id="IPR033910">
    <property type="entry name" value="GluRS_core"/>
</dbReference>
<dbReference type="InterPro" id="IPR004527">
    <property type="entry name" value="Glu-tRNA-ligase_bac/mito"/>
</dbReference>
<keyword evidence="5 9" id="KW-0067">ATP-binding</keyword>
<evidence type="ECO:0000256" key="7">
    <source>
        <dbReference type="ARBA" id="ARBA00023146"/>
    </source>
</evidence>
<reference evidence="13 14" key="1">
    <citation type="journal article" date="2015" name="Genome Biol. Evol.">
        <title>Phylogenomic analyses indicate that early fungi evolved digesting cell walls of algal ancestors of land plants.</title>
        <authorList>
            <person name="Chang Y."/>
            <person name="Wang S."/>
            <person name="Sekimoto S."/>
            <person name="Aerts A.L."/>
            <person name="Choi C."/>
            <person name="Clum A."/>
            <person name="LaButti K.M."/>
            <person name="Lindquist E.A."/>
            <person name="Yee Ngan C."/>
            <person name="Ohm R.A."/>
            <person name="Salamov A.A."/>
            <person name="Grigoriev I.V."/>
            <person name="Spatafora J.W."/>
            <person name="Berbee M.L."/>
        </authorList>
    </citation>
    <scope>NUCLEOTIDE SEQUENCE [LARGE SCALE GENOMIC DNA]</scope>
    <source>
        <strain evidence="13 14">JEL478</strain>
    </source>
</reference>
<dbReference type="GO" id="GO:0000049">
    <property type="term" value="F:tRNA binding"/>
    <property type="evidence" value="ECO:0007669"/>
    <property type="project" value="InterPro"/>
</dbReference>
<dbReference type="Pfam" id="PF19269">
    <property type="entry name" value="Anticodon_2"/>
    <property type="match status" value="1"/>
</dbReference>
<dbReference type="PANTHER" id="PTHR43311:SF2">
    <property type="entry name" value="GLUTAMATE--TRNA LIGASE, MITOCHONDRIAL-RELATED"/>
    <property type="match status" value="1"/>
</dbReference>
<gene>
    <name evidence="13" type="ORF">M427DRAFT_51546</name>
</gene>
<feature type="compositionally biased region" description="Basic and acidic residues" evidence="10">
    <location>
        <begin position="215"/>
        <end position="236"/>
    </location>
</feature>
<dbReference type="Proteomes" id="UP000070544">
    <property type="component" value="Unassembled WGS sequence"/>
</dbReference>
<dbReference type="InterPro" id="IPR020751">
    <property type="entry name" value="aa-tRNA-synth_I_codon-bd_sub2"/>
</dbReference>
<evidence type="ECO:0000256" key="6">
    <source>
        <dbReference type="ARBA" id="ARBA00022917"/>
    </source>
</evidence>
<feature type="domain" description="Glutamyl/glutaminyl-tRNA synthetase class Ib catalytic" evidence="11">
    <location>
        <begin position="62"/>
        <end position="423"/>
    </location>
</feature>
<name>A0A139AXL3_GONPJ</name>
<feature type="compositionally biased region" description="Low complexity" evidence="10">
    <location>
        <begin position="342"/>
        <end position="361"/>
    </location>
</feature>
<dbReference type="InterPro" id="IPR045462">
    <property type="entry name" value="aa-tRNA-synth_I_cd-bd"/>
</dbReference>
<dbReference type="Gene3D" id="1.10.10.350">
    <property type="match status" value="1"/>
</dbReference>
<dbReference type="SUPFAM" id="SSF48163">
    <property type="entry name" value="An anticodon-binding domain of class I aminoacyl-tRNA synthetases"/>
    <property type="match status" value="1"/>
</dbReference>
<keyword evidence="3 9" id="KW-0436">Ligase</keyword>
<evidence type="ECO:0000256" key="8">
    <source>
        <dbReference type="ARBA" id="ARBA00030865"/>
    </source>
</evidence>
<dbReference type="SUPFAM" id="SSF52374">
    <property type="entry name" value="Nucleotidylyl transferase"/>
    <property type="match status" value="1"/>
</dbReference>
<dbReference type="InterPro" id="IPR000924">
    <property type="entry name" value="Glu/Gln-tRNA-synth"/>
</dbReference>
<dbReference type="GO" id="GO:0005524">
    <property type="term" value="F:ATP binding"/>
    <property type="evidence" value="ECO:0007669"/>
    <property type="project" value="UniProtKB-KW"/>
</dbReference>
<dbReference type="HAMAP" id="MF_00022">
    <property type="entry name" value="Glu_tRNA_synth_type1"/>
    <property type="match status" value="1"/>
</dbReference>
<evidence type="ECO:0000313" key="13">
    <source>
        <dbReference type="EMBL" id="KXS21313.1"/>
    </source>
</evidence>
<evidence type="ECO:0000256" key="1">
    <source>
        <dbReference type="ARBA" id="ARBA00007894"/>
    </source>
</evidence>
<sequence length="609" mass="66124">MLLKHRRLIASIFNHNTCNSWRHLARGSPLCVVRSPSASATHSTIASGHNEPPSNREPSAPVRVRFAPSPTGSLHLGGLRTALYNFLLARATGGQFLLRIEDTDASRLVPGAAKDIQEMLAWAGIQPDEGPEQGGPYGPYVQSDRLSRYTEAAAQLLESGHAYRCFCAPSSAPPTRKAAKERMNRTPASPSSSRPENDDPSLSTIAPTPPTISDGRYDGRCSHMSRSDSDARARAGEPHVVRMKIPSGTSSLFDLVHGNLTFNHTSLDDSVLLKRDGRPTYHLASVVDDGLMEITHVFRGDEWLPSTPKHLILHSALNQRPPLYGHLPLLLGRDRSKLSKRTSSTDSATSSVSPTSASTPPSTVRWYAEHGYLGPAVANWVALVGWTPPPELGEIADLNQLAQAFRIDGLHKSPGVVNFEKLDHVQKAHMVAWIEGRGGPEGPGSGRALLIRYIQEAVEGEVDKGNILDGTWSDEEGGKVLDIIKPKVTVRTQIPRYSRPFFFLPDWSAQEALSLRSKFLQPELESILSNTLTLLEPHSPDAFHTAAIKSAFEALPSLCGASYNRCMTVLRWAVSGSGTGVGVAEMVAGLGKARVAQRLQLGLEHVKVE</sequence>
<keyword evidence="4 9" id="KW-0547">Nucleotide-binding</keyword>
<dbReference type="InterPro" id="IPR049940">
    <property type="entry name" value="GluQ/Sye"/>
</dbReference>
<accession>A0A139AXL3</accession>
<dbReference type="PROSITE" id="PS00178">
    <property type="entry name" value="AA_TRNA_LIGASE_I"/>
    <property type="match status" value="1"/>
</dbReference>
<evidence type="ECO:0000256" key="9">
    <source>
        <dbReference type="RuleBase" id="RU363037"/>
    </source>
</evidence>
<dbReference type="EC" id="6.1.1.17" evidence="2"/>
<dbReference type="EMBL" id="KQ965733">
    <property type="protein sequence ID" value="KXS21313.1"/>
    <property type="molecule type" value="Genomic_DNA"/>
</dbReference>
<feature type="region of interest" description="Disordered" evidence="10">
    <location>
        <begin position="173"/>
        <end position="236"/>
    </location>
</feature>
<feature type="compositionally biased region" description="Polar residues" evidence="10">
    <location>
        <begin position="186"/>
        <end position="206"/>
    </location>
</feature>
<evidence type="ECO:0000256" key="5">
    <source>
        <dbReference type="ARBA" id="ARBA00022840"/>
    </source>
</evidence>
<keyword evidence="14" id="KW-1185">Reference proteome</keyword>
<evidence type="ECO:0000313" key="14">
    <source>
        <dbReference type="Proteomes" id="UP000070544"/>
    </source>
</evidence>
<dbReference type="OrthoDB" id="428822at2759"/>
<evidence type="ECO:0000256" key="3">
    <source>
        <dbReference type="ARBA" id="ARBA00022598"/>
    </source>
</evidence>
<dbReference type="Gene3D" id="3.40.50.620">
    <property type="entry name" value="HUPs"/>
    <property type="match status" value="1"/>
</dbReference>
<dbReference type="GO" id="GO:0005739">
    <property type="term" value="C:mitochondrion"/>
    <property type="evidence" value="ECO:0007669"/>
    <property type="project" value="TreeGrafter"/>
</dbReference>
<dbReference type="STRING" id="1344416.A0A139AXL3"/>
<dbReference type="InterPro" id="IPR001412">
    <property type="entry name" value="aa-tRNA-synth_I_CS"/>
</dbReference>
<dbReference type="GO" id="GO:0006424">
    <property type="term" value="P:glutamyl-tRNA aminoacylation"/>
    <property type="evidence" value="ECO:0007669"/>
    <property type="project" value="InterPro"/>
</dbReference>
<evidence type="ECO:0000259" key="11">
    <source>
        <dbReference type="Pfam" id="PF00749"/>
    </source>
</evidence>
<protein>
    <recommendedName>
        <fullName evidence="2">glutamate--tRNA ligase</fullName>
        <ecNumber evidence="2">6.1.1.17</ecNumber>
    </recommendedName>
    <alternativeName>
        <fullName evidence="8">Glutamyl-tRNA synthetase</fullName>
    </alternativeName>
</protein>
<evidence type="ECO:0000256" key="4">
    <source>
        <dbReference type="ARBA" id="ARBA00022741"/>
    </source>
</evidence>
<feature type="region of interest" description="Disordered" evidence="10">
    <location>
        <begin position="338"/>
        <end position="361"/>
    </location>
</feature>
<organism evidence="13 14">
    <name type="scientific">Gonapodya prolifera (strain JEL478)</name>
    <name type="common">Monoblepharis prolifera</name>
    <dbReference type="NCBI Taxonomy" id="1344416"/>
    <lineage>
        <taxon>Eukaryota</taxon>
        <taxon>Fungi</taxon>
        <taxon>Fungi incertae sedis</taxon>
        <taxon>Chytridiomycota</taxon>
        <taxon>Chytridiomycota incertae sedis</taxon>
        <taxon>Monoblepharidomycetes</taxon>
        <taxon>Monoblepharidales</taxon>
        <taxon>Gonapodyaceae</taxon>
        <taxon>Gonapodya</taxon>
    </lineage>
</organism>
<proteinExistence type="inferred from homology"/>
<dbReference type="AlphaFoldDB" id="A0A139AXL3"/>
<keyword evidence="7 9" id="KW-0030">Aminoacyl-tRNA synthetase</keyword>
<dbReference type="GO" id="GO:0008270">
    <property type="term" value="F:zinc ion binding"/>
    <property type="evidence" value="ECO:0007669"/>
    <property type="project" value="InterPro"/>
</dbReference>
<dbReference type="PRINTS" id="PR00987">
    <property type="entry name" value="TRNASYNTHGLU"/>
</dbReference>
<dbReference type="InterPro" id="IPR020058">
    <property type="entry name" value="Glu/Gln-tRNA-synth_Ib_cat-dom"/>
</dbReference>
<evidence type="ECO:0000259" key="12">
    <source>
        <dbReference type="Pfam" id="PF19269"/>
    </source>
</evidence>